<protein>
    <submittedName>
        <fullName evidence="2">DNA-packaging protein</fullName>
    </submittedName>
</protein>
<evidence type="ECO:0000259" key="1">
    <source>
        <dbReference type="Pfam" id="PF07484"/>
    </source>
</evidence>
<reference evidence="2 3" key="1">
    <citation type="submission" date="2018-11" db="EMBL/GenBank/DDBJ databases">
        <title>Draft genome sequences of proposed Pectobacterium aquaticum sp. nov. isolated in France from fresh water.</title>
        <authorList>
            <person name="Pedron J."/>
            <person name="Barny M.A."/>
        </authorList>
    </citation>
    <scope>NUCLEOTIDE SEQUENCE [LARGE SCALE GENOMIC DNA]</scope>
    <source>
        <strain evidence="2 3">A127-S21-F16</strain>
    </source>
</reference>
<dbReference type="PANTHER" id="PTHR35191:SF1">
    <property type="entry name" value="PROPHAGE SIDE TAIL FIBER PROTEIN HOMOLOG STFQ-RELATED"/>
    <property type="match status" value="1"/>
</dbReference>
<comment type="caution">
    <text evidence="2">The sequence shown here is derived from an EMBL/GenBank/DDBJ whole genome shotgun (WGS) entry which is preliminary data.</text>
</comment>
<dbReference type="Gene3D" id="3.90.1340.10">
    <property type="entry name" value="Phage tail collar domain"/>
    <property type="match status" value="1"/>
</dbReference>
<dbReference type="SUPFAM" id="SSF88874">
    <property type="entry name" value="Receptor-binding domain of short tail fibre protein gp12"/>
    <property type="match status" value="1"/>
</dbReference>
<dbReference type="InterPro" id="IPR051934">
    <property type="entry name" value="Phage_Tail_Fiber_Structural"/>
</dbReference>
<dbReference type="AlphaFoldDB" id="A0AA93DKQ5"/>
<proteinExistence type="predicted"/>
<dbReference type="Proteomes" id="UP000256540">
    <property type="component" value="Unassembled WGS sequence"/>
</dbReference>
<dbReference type="InterPro" id="IPR037053">
    <property type="entry name" value="Phage_tail_collar_dom_sf"/>
</dbReference>
<dbReference type="Pfam" id="PF07484">
    <property type="entry name" value="Collar"/>
    <property type="match status" value="1"/>
</dbReference>
<feature type="domain" description="Phage tail collar" evidence="1">
    <location>
        <begin position="112"/>
        <end position="159"/>
    </location>
</feature>
<dbReference type="PANTHER" id="PTHR35191">
    <property type="entry name" value="PROPHAGE SIDE TAIL FIBER PROTEIN HOMOLOG STFQ-RELATED"/>
    <property type="match status" value="1"/>
</dbReference>
<gene>
    <name evidence="2" type="ORF">DMB84_017725</name>
</gene>
<sequence>MSVGQYGFGGFGGKISMFDADFLPFLRNTSNPTQIIRNDAINTIAKQYSPTLIMRADDLWTAISVGVSPDSTVAYGGISMVTGNNNGTVTTKHELWTDKNLLSPVTAAEIAGLPLPFPSAVAPAGWLKCNGQQFDTAQYPVLASRYPSGFLPDLRGEFVRGWDDGRGIDAGRALMSAQGDAIRNITGSIVVSTENTGSSSAEGAFSITGIGGTVATSGFGHRGVPRFDFDTSRVVPTANENRTRNIAFNYIVRAA</sequence>
<accession>A0AA93DKQ5</accession>
<organism evidence="2 3">
    <name type="scientific">Pectobacterium aquaticum</name>
    <dbReference type="NCBI Taxonomy" id="2204145"/>
    <lineage>
        <taxon>Bacteria</taxon>
        <taxon>Pseudomonadati</taxon>
        <taxon>Pseudomonadota</taxon>
        <taxon>Gammaproteobacteria</taxon>
        <taxon>Enterobacterales</taxon>
        <taxon>Pectobacteriaceae</taxon>
        <taxon>Pectobacterium</taxon>
    </lineage>
</organism>
<dbReference type="InterPro" id="IPR011083">
    <property type="entry name" value="Phage_tail_collar_dom"/>
</dbReference>
<name>A0AA93DKQ5_9GAMM</name>
<evidence type="ECO:0000313" key="2">
    <source>
        <dbReference type="EMBL" id="RRO13954.1"/>
    </source>
</evidence>
<dbReference type="EMBL" id="QHJS02000067">
    <property type="protein sequence ID" value="RRO13954.1"/>
    <property type="molecule type" value="Genomic_DNA"/>
</dbReference>
<evidence type="ECO:0000313" key="3">
    <source>
        <dbReference type="Proteomes" id="UP000256540"/>
    </source>
</evidence>